<keyword evidence="9" id="KW-1185">Reference proteome</keyword>
<dbReference type="RefSeq" id="WP_191944664.1">
    <property type="nucleotide sequence ID" value="NZ_JACYNP010000006.1"/>
</dbReference>
<dbReference type="NCBIfam" id="TIGR00066">
    <property type="entry name" value="g_glut_trans"/>
    <property type="match status" value="1"/>
</dbReference>
<dbReference type="PANTHER" id="PTHR43199">
    <property type="entry name" value="GLUTATHIONE HYDROLASE"/>
    <property type="match status" value="1"/>
</dbReference>
<dbReference type="PANTHER" id="PTHR43199:SF6">
    <property type="entry name" value="GLUTATHIONE HYDROLASE PROENZYME"/>
    <property type="match status" value="1"/>
</dbReference>
<comment type="similarity">
    <text evidence="5">Belongs to the gamma-glutamyltransferase family.</text>
</comment>
<evidence type="ECO:0000256" key="4">
    <source>
        <dbReference type="ARBA" id="ARBA00047417"/>
    </source>
</evidence>
<dbReference type="InterPro" id="IPR051792">
    <property type="entry name" value="GGT_bact"/>
</dbReference>
<dbReference type="GO" id="GO:0103068">
    <property type="term" value="F:leukotriene C4 gamma-glutamyl transferase activity"/>
    <property type="evidence" value="ECO:0007669"/>
    <property type="project" value="UniProtKB-EC"/>
</dbReference>
<feature type="region of interest" description="Disordered" evidence="6">
    <location>
        <begin position="427"/>
        <end position="446"/>
    </location>
</feature>
<evidence type="ECO:0000256" key="3">
    <source>
        <dbReference type="ARBA" id="ARBA00023315"/>
    </source>
</evidence>
<keyword evidence="5" id="KW-0317">Glutathione biosynthesis</keyword>
<dbReference type="EMBL" id="JACYNP010000006">
    <property type="protein sequence ID" value="MBD8122480.1"/>
    <property type="molecule type" value="Genomic_DNA"/>
</dbReference>
<organism evidence="8 9">
    <name type="scientific">Pseudomonas lutea</name>
    <dbReference type="NCBI Taxonomy" id="243924"/>
    <lineage>
        <taxon>Bacteria</taxon>
        <taxon>Pseudomonadati</taxon>
        <taxon>Pseudomonadota</taxon>
        <taxon>Gammaproteobacteria</taxon>
        <taxon>Pseudomonadales</taxon>
        <taxon>Pseudomonadaceae</taxon>
        <taxon>Pseudomonas</taxon>
    </lineage>
</organism>
<sequence>MISMLERIPALSGAAVLLCVFSAHASPDRPDQAAIASPHPIATAAGQEILVDGGNAFDAAIAISATLAVVEPYGSGLGGGGFFLLRQSGEPVQYQFLDAREKAPLKSKPKMFHRKGIVQPDLSLNGPLAAAIPGLPAALVELAERYGRLPLSISLAPAIRVAYRGFKVDSVYRERANWRLFALRNNKESARLFLRNNEVPNLGEVITQPELAQTLERLGDKGRAGFYSGLVAQALVSGVRRAGGIWNYHDFEEYEVVTRAPLRFQMADQRELISAPPPSAGGIALAQSLSMLQQLPWRESENIQRAHYVIEALRRAYRDRVLLGDPDFVPNPVAQVLATDYLLQLTTSIDPHRATPNNILPPAPRWREGENTSHFAVLDTEGNAVTATLSLNLPFGSAFTVPGTGVILNDEMDDFAIDPKGQGGAAFTSIHPNALEPGKRPLSSMSPSFIESPRSLAAFGTPGGSRIPSMVLLSMLKYLDDQPISSWTSTPRYHHQYTPDVVEYEPGTFTEQELIDLRERGYALKETARDFGNQQVLMWHKNNARVEAASDPRGIGVSTTFKPDAALKMMRSCAGQSCLP</sequence>
<dbReference type="EC" id="2.3.2.2" evidence="5"/>
<comment type="pathway">
    <text evidence="5">Sulfur metabolism; glutathione metabolism.</text>
</comment>
<evidence type="ECO:0000313" key="8">
    <source>
        <dbReference type="EMBL" id="MBD8122480.1"/>
    </source>
</evidence>
<dbReference type="PRINTS" id="PR01210">
    <property type="entry name" value="GGTRANSPTASE"/>
</dbReference>
<comment type="catalytic activity">
    <reaction evidence="4 5">
        <text>an N-terminal (5-L-glutamyl)-[peptide] + an alpha-amino acid = 5-L-glutamyl amino acid + an N-terminal L-alpha-aminoacyl-[peptide]</text>
        <dbReference type="Rhea" id="RHEA:23904"/>
        <dbReference type="Rhea" id="RHEA-COMP:9780"/>
        <dbReference type="Rhea" id="RHEA-COMP:9795"/>
        <dbReference type="ChEBI" id="CHEBI:77644"/>
        <dbReference type="ChEBI" id="CHEBI:78597"/>
        <dbReference type="ChEBI" id="CHEBI:78599"/>
        <dbReference type="ChEBI" id="CHEBI:78608"/>
        <dbReference type="EC" id="2.3.2.2"/>
    </reaction>
</comment>
<comment type="subunit">
    <text evidence="5">This enzyme consists of two polypeptide chains, which are synthesized in precursor form from a single polypeptide.</text>
</comment>
<keyword evidence="3 5" id="KW-0012">Acyltransferase</keyword>
<dbReference type="InterPro" id="IPR043138">
    <property type="entry name" value="GGT_lsub"/>
</dbReference>
<keyword evidence="7" id="KW-0732">Signal</keyword>
<dbReference type="Proteomes" id="UP000625247">
    <property type="component" value="Unassembled WGS sequence"/>
</dbReference>
<keyword evidence="5 8" id="KW-0808">Transferase</keyword>
<comment type="caution">
    <text evidence="8">The sequence shown here is derived from an EMBL/GenBank/DDBJ whole genome shotgun (WGS) entry which is preliminary data.</text>
</comment>
<dbReference type="SUPFAM" id="SSF56235">
    <property type="entry name" value="N-terminal nucleophile aminohydrolases (Ntn hydrolases)"/>
    <property type="match status" value="1"/>
</dbReference>
<gene>
    <name evidence="8" type="primary">ggt</name>
    <name evidence="8" type="ORF">IFT62_14750</name>
</gene>
<dbReference type="Pfam" id="PF01019">
    <property type="entry name" value="G_glu_transpept"/>
    <property type="match status" value="1"/>
</dbReference>
<dbReference type="Gene3D" id="3.60.20.40">
    <property type="match status" value="1"/>
</dbReference>
<evidence type="ECO:0000313" key="9">
    <source>
        <dbReference type="Proteomes" id="UP000625247"/>
    </source>
</evidence>
<evidence type="ECO:0000256" key="1">
    <source>
        <dbReference type="ARBA" id="ARBA00001049"/>
    </source>
</evidence>
<dbReference type="InterPro" id="IPR043137">
    <property type="entry name" value="GGT_ssub_C"/>
</dbReference>
<comment type="catalytic activity">
    <reaction evidence="2 5">
        <text>glutathione + H2O = L-cysteinylglycine + L-glutamate</text>
        <dbReference type="Rhea" id="RHEA:28807"/>
        <dbReference type="ChEBI" id="CHEBI:15377"/>
        <dbReference type="ChEBI" id="CHEBI:29985"/>
        <dbReference type="ChEBI" id="CHEBI:57925"/>
        <dbReference type="ChEBI" id="CHEBI:61694"/>
        <dbReference type="EC" id="3.4.19.13"/>
    </reaction>
</comment>
<evidence type="ECO:0000256" key="7">
    <source>
        <dbReference type="SAM" id="SignalP"/>
    </source>
</evidence>
<dbReference type="InterPro" id="IPR029055">
    <property type="entry name" value="Ntn_hydrolases_N"/>
</dbReference>
<evidence type="ECO:0000256" key="6">
    <source>
        <dbReference type="SAM" id="MobiDB-lite"/>
    </source>
</evidence>
<reference evidence="8 9" key="1">
    <citation type="journal article" date="2020" name="FEMS Microbiol. Ecol.">
        <title>Temporal dynamics of bacterial communities during seed development and maturation.</title>
        <authorList>
            <person name="Chesneau G."/>
            <person name="Torres-Cortes G."/>
            <person name="Briand M."/>
            <person name="Darrasse A."/>
            <person name="Preveaux A."/>
            <person name="Marais C."/>
            <person name="Jacques M.A."/>
            <person name="Shade A."/>
            <person name="Barret M."/>
        </authorList>
    </citation>
    <scope>NUCLEOTIDE SEQUENCE [LARGE SCALE GENOMIC DNA]</scope>
    <source>
        <strain evidence="8 9">CFBP13723</strain>
    </source>
</reference>
<evidence type="ECO:0000256" key="5">
    <source>
        <dbReference type="RuleBase" id="RU368036"/>
    </source>
</evidence>
<dbReference type="InterPro" id="IPR000101">
    <property type="entry name" value="GGT_peptidase"/>
</dbReference>
<protein>
    <recommendedName>
        <fullName evidence="5">Glutathione hydrolase proenzyme</fullName>
        <ecNumber evidence="5">2.3.2.2</ecNumber>
        <ecNumber evidence="5">3.4.19.13</ecNumber>
    </recommendedName>
    <component>
        <recommendedName>
            <fullName evidence="5">Glutathione hydrolase large chain</fullName>
        </recommendedName>
    </component>
    <component>
        <recommendedName>
            <fullName evidence="5">Glutathione hydrolase small chain</fullName>
        </recommendedName>
    </component>
</protein>
<dbReference type="Gene3D" id="1.10.246.130">
    <property type="match status" value="1"/>
</dbReference>
<keyword evidence="5" id="KW-0378">Hydrolase</keyword>
<proteinExistence type="inferred from homology"/>
<dbReference type="EC" id="3.4.19.13" evidence="5"/>
<keyword evidence="5" id="KW-0865">Zymogen</keyword>
<comment type="PTM">
    <text evidence="5">Cleaved by autocatalysis into a large and a small subunit.</text>
</comment>
<name>A0ABR9AAA0_9PSED</name>
<comment type="catalytic activity">
    <reaction evidence="1 5">
        <text>an S-substituted glutathione + H2O = an S-substituted L-cysteinylglycine + L-glutamate</text>
        <dbReference type="Rhea" id="RHEA:59468"/>
        <dbReference type="ChEBI" id="CHEBI:15377"/>
        <dbReference type="ChEBI" id="CHEBI:29985"/>
        <dbReference type="ChEBI" id="CHEBI:90779"/>
        <dbReference type="ChEBI" id="CHEBI:143103"/>
        <dbReference type="EC" id="3.4.19.13"/>
    </reaction>
</comment>
<accession>A0ABR9AAA0</accession>
<evidence type="ECO:0000256" key="2">
    <source>
        <dbReference type="ARBA" id="ARBA00001089"/>
    </source>
</evidence>
<feature type="chain" id="PRO_5045086301" description="Glutathione hydrolase proenzyme" evidence="7">
    <location>
        <begin position="26"/>
        <end position="580"/>
    </location>
</feature>
<feature type="signal peptide" evidence="7">
    <location>
        <begin position="1"/>
        <end position="25"/>
    </location>
</feature>